<accession>A0A9Q8ZH05</accession>
<feature type="compositionally biased region" description="Low complexity" evidence="1">
    <location>
        <begin position="130"/>
        <end position="147"/>
    </location>
</feature>
<protein>
    <submittedName>
        <fullName evidence="2">Uncharacterized protein</fullName>
    </submittedName>
</protein>
<gene>
    <name evidence="2" type="ORF">yc1106_09803</name>
</gene>
<reference evidence="2" key="1">
    <citation type="submission" date="2021-12" db="EMBL/GenBank/DDBJ databases">
        <title>Curvularia clavata genome.</title>
        <authorList>
            <person name="Cao Y."/>
        </authorList>
    </citation>
    <scope>NUCLEOTIDE SEQUENCE</scope>
    <source>
        <strain evidence="2">Yc1106</strain>
    </source>
</reference>
<organism evidence="2 3">
    <name type="scientific">Curvularia clavata</name>
    <dbReference type="NCBI Taxonomy" id="95742"/>
    <lineage>
        <taxon>Eukaryota</taxon>
        <taxon>Fungi</taxon>
        <taxon>Dikarya</taxon>
        <taxon>Ascomycota</taxon>
        <taxon>Pezizomycotina</taxon>
        <taxon>Dothideomycetes</taxon>
        <taxon>Pleosporomycetidae</taxon>
        <taxon>Pleosporales</taxon>
        <taxon>Pleosporineae</taxon>
        <taxon>Pleosporaceae</taxon>
        <taxon>Curvularia</taxon>
    </lineage>
</organism>
<feature type="region of interest" description="Disordered" evidence="1">
    <location>
        <begin position="28"/>
        <end position="489"/>
    </location>
</feature>
<feature type="compositionally biased region" description="Polar residues" evidence="1">
    <location>
        <begin position="438"/>
        <end position="450"/>
    </location>
</feature>
<dbReference type="EMBL" id="CP089281">
    <property type="protein sequence ID" value="USP82529.1"/>
    <property type="molecule type" value="Genomic_DNA"/>
</dbReference>
<feature type="compositionally biased region" description="Low complexity" evidence="1">
    <location>
        <begin position="227"/>
        <end position="249"/>
    </location>
</feature>
<keyword evidence="3" id="KW-1185">Reference proteome</keyword>
<feature type="compositionally biased region" description="Polar residues" evidence="1">
    <location>
        <begin position="119"/>
        <end position="129"/>
    </location>
</feature>
<feature type="compositionally biased region" description="Pro residues" evidence="1">
    <location>
        <begin position="402"/>
        <end position="414"/>
    </location>
</feature>
<evidence type="ECO:0000256" key="1">
    <source>
        <dbReference type="SAM" id="MobiDB-lite"/>
    </source>
</evidence>
<dbReference type="OrthoDB" id="5425130at2759"/>
<feature type="compositionally biased region" description="Polar residues" evidence="1">
    <location>
        <begin position="183"/>
        <end position="197"/>
    </location>
</feature>
<evidence type="ECO:0000313" key="3">
    <source>
        <dbReference type="Proteomes" id="UP001056012"/>
    </source>
</evidence>
<feature type="compositionally biased region" description="Polar residues" evidence="1">
    <location>
        <begin position="293"/>
        <end position="311"/>
    </location>
</feature>
<proteinExistence type="predicted"/>
<name>A0A9Q8ZH05_CURCL</name>
<feature type="compositionally biased region" description="Basic and acidic residues" evidence="1">
    <location>
        <begin position="159"/>
        <end position="180"/>
    </location>
</feature>
<feature type="compositionally biased region" description="Low complexity" evidence="1">
    <location>
        <begin position="392"/>
        <end position="401"/>
    </location>
</feature>
<dbReference type="VEuPathDB" id="FungiDB:yc1106_09803"/>
<evidence type="ECO:0000313" key="2">
    <source>
        <dbReference type="EMBL" id="USP82529.1"/>
    </source>
</evidence>
<dbReference type="AlphaFoldDB" id="A0A9Q8ZH05"/>
<feature type="compositionally biased region" description="Basic and acidic residues" evidence="1">
    <location>
        <begin position="71"/>
        <end position="83"/>
    </location>
</feature>
<sequence>MTANITTQHTLAITPSAREDIVSALLNDYGNSFEPGDPSPSLYSPAPATKELPPPPPRSDSIARKPLPASERMDAKFQLRDDQDALVSPTSSVEGSPRQRKRIVSRSLSRGSKPASLKLTISNGSTATIPSSPGVSVPSQSVASPDSIVKELPPPPPPKSERRGEDMGSKTSKQARELARNDSLLSQGKSTDATSSPIVKRKAVPESGAKSFKSLAELGNGPRGRKPAPTAPTSAPRTENVQVQTNVTNMNKPKPQENLPDTQAQLPPTPDEEKDEPVSLAQPKKVFGLPSNPRVNSLGSPVNHQYSSDKTLLQHGRAFRAQRPAPPIPTMDIHPTTPEPTPSPTLKPIMARKDCEISPVSPLPPPSNPRSSSVYESSPVEAEPQQQPPPSAQQVISAITNPAPPYAPTPPINAQPPARITSLEFPARTDSRPMSAPSRPTSISMEASNLSPFPGPSVPSSPVAQGSDNNNPQITIESDEPVEPATPPPFVPLTQQSISLPLSLIPQITTKHLHCYTGHAQNIWSNNLFQPMGCMVCQDNGKERKWACTWCQLRICKGCSDELVALPGKNLAALVEKKGGVSKKMAEHGGNTGVAVYNGEENM</sequence>
<dbReference type="Proteomes" id="UP001056012">
    <property type="component" value="Chromosome 8"/>
</dbReference>
<feature type="compositionally biased region" description="Low complexity" evidence="1">
    <location>
        <begin position="369"/>
        <end position="385"/>
    </location>
</feature>